<dbReference type="OMA" id="MVDNIQD"/>
<keyword evidence="10" id="KW-1185">Reference proteome</keyword>
<dbReference type="GO" id="GO:0046933">
    <property type="term" value="F:proton-transporting ATP synthase activity, rotational mechanism"/>
    <property type="evidence" value="ECO:0007669"/>
    <property type="project" value="EnsemblFungi"/>
</dbReference>
<evidence type="ECO:0000256" key="5">
    <source>
        <dbReference type="ARBA" id="ARBA00022781"/>
    </source>
</evidence>
<evidence type="ECO:0000256" key="7">
    <source>
        <dbReference type="ARBA" id="ARBA00023136"/>
    </source>
</evidence>
<dbReference type="InterPro" id="IPR020781">
    <property type="entry name" value="ATPase_OSCP/d_CS"/>
</dbReference>
<dbReference type="InterPro" id="IPR026015">
    <property type="entry name" value="ATP_synth_OSCP/delta_N_sf"/>
</dbReference>
<evidence type="ECO:0000256" key="1">
    <source>
        <dbReference type="ARBA" id="ARBA00004370"/>
    </source>
</evidence>
<dbReference type="InterPro" id="IPR000711">
    <property type="entry name" value="ATPase_OSCP/dsu"/>
</dbReference>
<keyword evidence="5" id="KW-0375">Hydrogen ion transport</keyword>
<evidence type="ECO:0000313" key="10">
    <source>
        <dbReference type="Proteomes" id="UP000016933"/>
    </source>
</evidence>
<dbReference type="GO" id="GO:0005743">
    <property type="term" value="C:mitochondrial inner membrane"/>
    <property type="evidence" value="ECO:0007669"/>
    <property type="project" value="EnsemblFungi"/>
</dbReference>
<dbReference type="SUPFAM" id="SSF47928">
    <property type="entry name" value="N-terminal domain of the delta subunit of the F1F0-ATP synthase"/>
    <property type="match status" value="1"/>
</dbReference>
<protein>
    <recommendedName>
        <fullName evidence="3">ATP synthase subunit 5, mitochondrial</fullName>
    </recommendedName>
</protein>
<dbReference type="EMBL" id="KB446535">
    <property type="protein sequence ID" value="EME50069.1"/>
    <property type="molecule type" value="Genomic_DNA"/>
</dbReference>
<dbReference type="eggNOG" id="KOG1662">
    <property type="taxonomic scope" value="Eukaryota"/>
</dbReference>
<sequence length="231" mass="24539">MFAGRVAVRSARVAAPRFNVAATRSFAEAAAKPAAASADTRPPIEVFGVDGTYASALYTAAAKSSSLDTVSKAIDSLHQTFKKDPRLSALIQAPTLSVDDKKQIVVELQKTTGVQDKTNTITNFLNTLAENNRLGVLEGACEKFAQLISASKGEVELTITSAAPLDSKVVKQLENAISKSQYVGQGKKLKVTPKVNPDIRGGLVVEIGDRTIDLSVASKMHKMNNLLQTAL</sequence>
<dbReference type="Pfam" id="PF00213">
    <property type="entry name" value="OSCP"/>
    <property type="match status" value="1"/>
</dbReference>
<evidence type="ECO:0000256" key="8">
    <source>
        <dbReference type="ARBA" id="ARBA00023310"/>
    </source>
</evidence>
<dbReference type="Gene3D" id="1.10.520.20">
    <property type="entry name" value="N-terminal domain of the delta subunit of the F1F0-ATP synthase"/>
    <property type="match status" value="1"/>
</dbReference>
<name>N1Q579_DOTSN</name>
<organism evidence="9 10">
    <name type="scientific">Dothistroma septosporum (strain NZE10 / CBS 128990)</name>
    <name type="common">Red band needle blight fungus</name>
    <name type="synonym">Mycosphaerella pini</name>
    <dbReference type="NCBI Taxonomy" id="675120"/>
    <lineage>
        <taxon>Eukaryota</taxon>
        <taxon>Fungi</taxon>
        <taxon>Dikarya</taxon>
        <taxon>Ascomycota</taxon>
        <taxon>Pezizomycotina</taxon>
        <taxon>Dothideomycetes</taxon>
        <taxon>Dothideomycetidae</taxon>
        <taxon>Mycosphaerellales</taxon>
        <taxon>Mycosphaerellaceae</taxon>
        <taxon>Dothistroma</taxon>
    </lineage>
</organism>
<dbReference type="AlphaFoldDB" id="N1Q579"/>
<dbReference type="STRING" id="675120.N1Q579"/>
<comment type="subcellular location">
    <subcellularLocation>
        <location evidence="1">Membrane</location>
    </subcellularLocation>
</comment>
<evidence type="ECO:0000256" key="2">
    <source>
        <dbReference type="ARBA" id="ARBA00007046"/>
    </source>
</evidence>
<dbReference type="HAMAP" id="MF_01416">
    <property type="entry name" value="ATP_synth_delta_bact"/>
    <property type="match status" value="1"/>
</dbReference>
<reference evidence="9 10" key="2">
    <citation type="journal article" date="2012" name="PLoS Pathog.">
        <title>Diverse lifestyles and strategies of plant pathogenesis encoded in the genomes of eighteen Dothideomycetes fungi.</title>
        <authorList>
            <person name="Ohm R.A."/>
            <person name="Feau N."/>
            <person name="Henrissat B."/>
            <person name="Schoch C.L."/>
            <person name="Horwitz B.A."/>
            <person name="Barry K.W."/>
            <person name="Condon B.J."/>
            <person name="Copeland A.C."/>
            <person name="Dhillon B."/>
            <person name="Glaser F."/>
            <person name="Hesse C.N."/>
            <person name="Kosti I."/>
            <person name="LaButti K."/>
            <person name="Lindquist E.A."/>
            <person name="Lucas S."/>
            <person name="Salamov A.A."/>
            <person name="Bradshaw R.E."/>
            <person name="Ciuffetti L."/>
            <person name="Hamelin R.C."/>
            <person name="Kema G.H.J."/>
            <person name="Lawrence C."/>
            <person name="Scott J.A."/>
            <person name="Spatafora J.W."/>
            <person name="Turgeon B.G."/>
            <person name="de Wit P.J.G.M."/>
            <person name="Zhong S."/>
            <person name="Goodwin S.B."/>
            <person name="Grigoriev I.V."/>
        </authorList>
    </citation>
    <scope>NUCLEOTIDE SEQUENCE [LARGE SCALE GENOMIC DNA]</scope>
    <source>
        <strain evidence="10">NZE10 / CBS 128990</strain>
    </source>
</reference>
<evidence type="ECO:0000256" key="4">
    <source>
        <dbReference type="ARBA" id="ARBA00022448"/>
    </source>
</evidence>
<dbReference type="Proteomes" id="UP000016933">
    <property type="component" value="Unassembled WGS sequence"/>
</dbReference>
<keyword evidence="7" id="KW-0472">Membrane</keyword>
<dbReference type="PRINTS" id="PR00125">
    <property type="entry name" value="ATPASEDELTA"/>
</dbReference>
<dbReference type="OrthoDB" id="1262810at2759"/>
<gene>
    <name evidence="9" type="ORF">DOTSEDRAFT_68806</name>
</gene>
<dbReference type="PROSITE" id="PS00389">
    <property type="entry name" value="ATPASE_DELTA"/>
    <property type="match status" value="1"/>
</dbReference>
<proteinExistence type="inferred from homology"/>
<dbReference type="PANTHER" id="PTHR11910">
    <property type="entry name" value="ATP SYNTHASE DELTA CHAIN"/>
    <property type="match status" value="1"/>
</dbReference>
<comment type="similarity">
    <text evidence="2">Belongs to the ATPase delta chain family.</text>
</comment>
<accession>N1Q579</accession>
<keyword evidence="4" id="KW-0813">Transport</keyword>
<dbReference type="HOGENOM" id="CLU_085114_0_0_1"/>
<dbReference type="NCBIfam" id="TIGR01145">
    <property type="entry name" value="ATP_synt_delta"/>
    <property type="match status" value="1"/>
</dbReference>
<evidence type="ECO:0000256" key="6">
    <source>
        <dbReference type="ARBA" id="ARBA00023065"/>
    </source>
</evidence>
<dbReference type="GO" id="GO:0045259">
    <property type="term" value="C:proton-transporting ATP synthase complex"/>
    <property type="evidence" value="ECO:0007669"/>
    <property type="project" value="EnsemblFungi"/>
</dbReference>
<evidence type="ECO:0000256" key="3">
    <source>
        <dbReference type="ARBA" id="ARBA00014723"/>
    </source>
</evidence>
<keyword evidence="8" id="KW-0066">ATP synthesis</keyword>
<keyword evidence="6" id="KW-0406">Ion transport</keyword>
<reference evidence="10" key="1">
    <citation type="journal article" date="2012" name="PLoS Genet.">
        <title>The genomes of the fungal plant pathogens Cladosporium fulvum and Dothistroma septosporum reveal adaptation to different hosts and lifestyles but also signatures of common ancestry.</title>
        <authorList>
            <person name="de Wit P.J.G.M."/>
            <person name="van der Burgt A."/>
            <person name="Oekmen B."/>
            <person name="Stergiopoulos I."/>
            <person name="Abd-Elsalam K.A."/>
            <person name="Aerts A.L."/>
            <person name="Bahkali A.H."/>
            <person name="Beenen H.G."/>
            <person name="Chettri P."/>
            <person name="Cox M.P."/>
            <person name="Datema E."/>
            <person name="de Vries R.P."/>
            <person name="Dhillon B."/>
            <person name="Ganley A.R."/>
            <person name="Griffiths S.A."/>
            <person name="Guo Y."/>
            <person name="Hamelin R.C."/>
            <person name="Henrissat B."/>
            <person name="Kabir M.S."/>
            <person name="Jashni M.K."/>
            <person name="Kema G."/>
            <person name="Klaubauf S."/>
            <person name="Lapidus A."/>
            <person name="Levasseur A."/>
            <person name="Lindquist E."/>
            <person name="Mehrabi R."/>
            <person name="Ohm R.A."/>
            <person name="Owen T.J."/>
            <person name="Salamov A."/>
            <person name="Schwelm A."/>
            <person name="Schijlen E."/>
            <person name="Sun H."/>
            <person name="van den Burg H.A."/>
            <person name="van Ham R.C.H.J."/>
            <person name="Zhang S."/>
            <person name="Goodwin S.B."/>
            <person name="Grigoriev I.V."/>
            <person name="Collemare J."/>
            <person name="Bradshaw R.E."/>
        </authorList>
    </citation>
    <scope>NUCLEOTIDE SEQUENCE [LARGE SCALE GENOMIC DNA]</scope>
    <source>
        <strain evidence="10">NZE10 / CBS 128990</strain>
    </source>
</reference>
<evidence type="ECO:0000313" key="9">
    <source>
        <dbReference type="EMBL" id="EME50069.1"/>
    </source>
</evidence>